<dbReference type="InterPro" id="IPR001965">
    <property type="entry name" value="Znf_PHD"/>
</dbReference>
<evidence type="ECO:0000256" key="1">
    <source>
        <dbReference type="ARBA" id="ARBA00022723"/>
    </source>
</evidence>
<feature type="compositionally biased region" description="Basic and acidic residues" evidence="5">
    <location>
        <begin position="203"/>
        <end position="213"/>
    </location>
</feature>
<reference evidence="7" key="1">
    <citation type="submission" date="2023-04" db="EMBL/GenBank/DDBJ databases">
        <title>Phytophthora lilii NBRC 32176.</title>
        <authorList>
            <person name="Ichikawa N."/>
            <person name="Sato H."/>
            <person name="Tonouchi N."/>
        </authorList>
    </citation>
    <scope>NUCLEOTIDE SEQUENCE</scope>
    <source>
        <strain evidence="7">NBRC 32176</strain>
    </source>
</reference>
<name>A0A9W7CN54_9STRA</name>
<feature type="region of interest" description="Disordered" evidence="5">
    <location>
        <begin position="314"/>
        <end position="339"/>
    </location>
</feature>
<dbReference type="Pfam" id="PF00628">
    <property type="entry name" value="PHD"/>
    <property type="match status" value="1"/>
</dbReference>
<gene>
    <name evidence="7" type="ORF">Plil01_001539200</name>
</gene>
<feature type="compositionally biased region" description="Low complexity" evidence="5">
    <location>
        <begin position="236"/>
        <end position="246"/>
    </location>
</feature>
<feature type="compositionally biased region" description="Polar residues" evidence="5">
    <location>
        <begin position="175"/>
        <end position="191"/>
    </location>
</feature>
<keyword evidence="8" id="KW-1185">Reference proteome</keyword>
<dbReference type="Proteomes" id="UP001165083">
    <property type="component" value="Unassembled WGS sequence"/>
</dbReference>
<evidence type="ECO:0000313" key="8">
    <source>
        <dbReference type="Proteomes" id="UP001165083"/>
    </source>
</evidence>
<accession>A0A9W7CN54</accession>
<keyword evidence="3" id="KW-0862">Zinc</keyword>
<dbReference type="InterPro" id="IPR019787">
    <property type="entry name" value="Znf_PHD-finger"/>
</dbReference>
<evidence type="ECO:0000256" key="3">
    <source>
        <dbReference type="ARBA" id="ARBA00022833"/>
    </source>
</evidence>
<dbReference type="OrthoDB" id="336088at2759"/>
<dbReference type="CDD" id="cd15532">
    <property type="entry name" value="PHD2_CHD_II"/>
    <property type="match status" value="1"/>
</dbReference>
<dbReference type="Gene3D" id="3.30.40.10">
    <property type="entry name" value="Zinc/RING finger domain, C3HC4 (zinc finger)"/>
    <property type="match status" value="1"/>
</dbReference>
<evidence type="ECO:0000256" key="2">
    <source>
        <dbReference type="ARBA" id="ARBA00022771"/>
    </source>
</evidence>
<evidence type="ECO:0000256" key="4">
    <source>
        <dbReference type="PROSITE-ProRule" id="PRU00146"/>
    </source>
</evidence>
<feature type="region of interest" description="Disordered" evidence="5">
    <location>
        <begin position="157"/>
        <end position="250"/>
    </location>
</feature>
<comment type="caution">
    <text evidence="7">The sequence shown here is derived from an EMBL/GenBank/DDBJ whole genome shotgun (WGS) entry which is preliminary data.</text>
</comment>
<evidence type="ECO:0000256" key="5">
    <source>
        <dbReference type="SAM" id="MobiDB-lite"/>
    </source>
</evidence>
<dbReference type="InterPro" id="IPR019786">
    <property type="entry name" value="Zinc_finger_PHD-type_CS"/>
</dbReference>
<organism evidence="7 8">
    <name type="scientific">Phytophthora lilii</name>
    <dbReference type="NCBI Taxonomy" id="2077276"/>
    <lineage>
        <taxon>Eukaryota</taxon>
        <taxon>Sar</taxon>
        <taxon>Stramenopiles</taxon>
        <taxon>Oomycota</taxon>
        <taxon>Peronosporomycetes</taxon>
        <taxon>Peronosporales</taxon>
        <taxon>Peronosporaceae</taxon>
        <taxon>Phytophthora</taxon>
    </lineage>
</organism>
<dbReference type="SMART" id="SM00249">
    <property type="entry name" value="PHD"/>
    <property type="match status" value="1"/>
</dbReference>
<protein>
    <submittedName>
        <fullName evidence="7">Unnamed protein product</fullName>
    </submittedName>
</protein>
<dbReference type="PANTHER" id="PTHR24102:SF28">
    <property type="entry name" value="PHD-TYPE DOMAIN-CONTAINING PROTEIN"/>
    <property type="match status" value="1"/>
</dbReference>
<dbReference type="InterPro" id="IPR011011">
    <property type="entry name" value="Znf_FYVE_PHD"/>
</dbReference>
<feature type="compositionally biased region" description="Basic and acidic residues" evidence="5">
    <location>
        <begin position="224"/>
        <end position="235"/>
    </location>
</feature>
<dbReference type="PROSITE" id="PS01359">
    <property type="entry name" value="ZF_PHD_1"/>
    <property type="match status" value="1"/>
</dbReference>
<dbReference type="InterPro" id="IPR013083">
    <property type="entry name" value="Znf_RING/FYVE/PHD"/>
</dbReference>
<dbReference type="AlphaFoldDB" id="A0A9W7CN54"/>
<dbReference type="SUPFAM" id="SSF57903">
    <property type="entry name" value="FYVE/PHD zinc finger"/>
    <property type="match status" value="1"/>
</dbReference>
<sequence length="339" mass="38417">MALQSLYEADYDIPTAVEIIHDARREKLRLKREEAERIHKFAFEKAMDRHGKKFHFVKVNRSKYTNPPFQANASFDGMTLSSDDLREKKRKKEVKRQEQCRPAEDQHKEYCEKCFKGGKLLCCDGCERAYHLNCVRPALLDVPEGDWFCSHCRGVRPKTPSATKCETISAPVPSASKTSKLETQPHASSVRTNRKLPGSTHARSAEAKVDAIGRSKQKSNSSKDTPRQTNHEKSSSSDVVSDITTDSESDGGAAKVFQALTSNYIVTTPSRKRKQKFVQVEMGSRYSSPSRSLEYLSNPLQATRREILPLQVEKVSSQRKRKRQQDIHQRAPPSYSMGV</sequence>
<keyword evidence="1" id="KW-0479">Metal-binding</keyword>
<keyword evidence="2 4" id="KW-0863">Zinc-finger</keyword>
<dbReference type="PROSITE" id="PS50016">
    <property type="entry name" value="ZF_PHD_2"/>
    <property type="match status" value="1"/>
</dbReference>
<dbReference type="PANTHER" id="PTHR24102">
    <property type="entry name" value="PHD FINGER PROTEIN"/>
    <property type="match status" value="1"/>
</dbReference>
<proteinExistence type="predicted"/>
<dbReference type="GO" id="GO:0008270">
    <property type="term" value="F:zinc ion binding"/>
    <property type="evidence" value="ECO:0007669"/>
    <property type="project" value="UniProtKB-KW"/>
</dbReference>
<feature type="domain" description="PHD-type" evidence="6">
    <location>
        <begin position="108"/>
        <end position="155"/>
    </location>
</feature>
<evidence type="ECO:0000313" key="7">
    <source>
        <dbReference type="EMBL" id="GMF36350.1"/>
    </source>
</evidence>
<evidence type="ECO:0000259" key="6">
    <source>
        <dbReference type="PROSITE" id="PS50016"/>
    </source>
</evidence>
<dbReference type="EMBL" id="BSXW01001384">
    <property type="protein sequence ID" value="GMF36350.1"/>
    <property type="molecule type" value="Genomic_DNA"/>
</dbReference>